<dbReference type="OrthoDB" id="547913at2759"/>
<comment type="caution">
    <text evidence="2">The sequence shown here is derived from an EMBL/GenBank/DDBJ whole genome shotgun (WGS) entry which is preliminary data.</text>
</comment>
<organism evidence="2 3">
    <name type="scientific">Gossypium anomalum</name>
    <dbReference type="NCBI Taxonomy" id="47600"/>
    <lineage>
        <taxon>Eukaryota</taxon>
        <taxon>Viridiplantae</taxon>
        <taxon>Streptophyta</taxon>
        <taxon>Embryophyta</taxon>
        <taxon>Tracheophyta</taxon>
        <taxon>Spermatophyta</taxon>
        <taxon>Magnoliopsida</taxon>
        <taxon>eudicotyledons</taxon>
        <taxon>Gunneridae</taxon>
        <taxon>Pentapetalae</taxon>
        <taxon>rosids</taxon>
        <taxon>malvids</taxon>
        <taxon>Malvales</taxon>
        <taxon>Malvaceae</taxon>
        <taxon>Malvoideae</taxon>
        <taxon>Gossypium</taxon>
    </lineage>
</organism>
<dbReference type="InterPro" id="IPR013103">
    <property type="entry name" value="RVT_2"/>
</dbReference>
<dbReference type="InterPro" id="IPR043502">
    <property type="entry name" value="DNA/RNA_pol_sf"/>
</dbReference>
<dbReference type="SUPFAM" id="SSF56672">
    <property type="entry name" value="DNA/RNA polymerases"/>
    <property type="match status" value="1"/>
</dbReference>
<gene>
    <name evidence="2" type="ORF">CXB51_001702</name>
</gene>
<evidence type="ECO:0000313" key="2">
    <source>
        <dbReference type="EMBL" id="KAG8503694.1"/>
    </source>
</evidence>
<proteinExistence type="predicted"/>
<evidence type="ECO:0000259" key="1">
    <source>
        <dbReference type="Pfam" id="PF07727"/>
    </source>
</evidence>
<dbReference type="AlphaFoldDB" id="A0A8J6DC93"/>
<sequence>MDFDDVPIRGTRSLAEIYERAHIALVEPTCFEEAKMHEGWKQAMADEIAMIEKNQTWELVEKPVNRKIIGVKWVYKAKQNADGSLNKLKARLVWNVYQLDLKSAFLNGILEEEIYVEQPEGFEVPSKEDLVYRLRKALYGLKQAPRAWYARIDSYLLSLKFERSASEPTLYVKKNKTETQLVVSLYVYDLLVTGGDEVVLAEFKTKMKQMFEITDLGLMTYFLGMEPTPTTVVAGLKLSSHEGHEEICETTYRSLIGCLLYLTATRPDIMFVVSLLSRFMHCCNVQHFQAAKRVLRYIKGTLSHGLLFSKAAELKLKGYTDSDWAGSKDDMKSTSGYAFTLGSAMVCWSSKKQSLMAQSIAEAEYIAAASAVNQAIWLRKILADLNLFQEGATEILCDNKSAIAIAKNPVFHGRTKHFDIKLHVIREMEQACEIKLVHCNSEDQIADILTKGLGVLRFNKLRKLMGVCSMALKEEC</sequence>
<dbReference type="CDD" id="cd09272">
    <property type="entry name" value="RNase_HI_RT_Ty1"/>
    <property type="match status" value="1"/>
</dbReference>
<dbReference type="PANTHER" id="PTHR11439">
    <property type="entry name" value="GAG-POL-RELATED RETROTRANSPOSON"/>
    <property type="match status" value="1"/>
</dbReference>
<dbReference type="Pfam" id="PF07727">
    <property type="entry name" value="RVT_2"/>
    <property type="match status" value="1"/>
</dbReference>
<dbReference type="Proteomes" id="UP000701853">
    <property type="component" value="Chromosome 1"/>
</dbReference>
<dbReference type="EMBL" id="JAHUZN010000001">
    <property type="protein sequence ID" value="KAG8503694.1"/>
    <property type="molecule type" value="Genomic_DNA"/>
</dbReference>
<name>A0A8J6DC93_9ROSI</name>
<dbReference type="PANTHER" id="PTHR11439:SF503">
    <property type="entry name" value="CYSTEINE-RICH RLK (RECEPTOR-LIKE PROTEIN KINASE) 8"/>
    <property type="match status" value="1"/>
</dbReference>
<accession>A0A8J6DC93</accession>
<reference evidence="2 3" key="1">
    <citation type="journal article" date="2021" name="bioRxiv">
        <title>The Gossypium anomalum genome as a resource for cotton improvement and evolutionary analysis of hybrid incompatibility.</title>
        <authorList>
            <person name="Grover C.E."/>
            <person name="Yuan D."/>
            <person name="Arick M.A."/>
            <person name="Miller E.R."/>
            <person name="Hu G."/>
            <person name="Peterson D.G."/>
            <person name="Wendel J.F."/>
            <person name="Udall J.A."/>
        </authorList>
    </citation>
    <scope>NUCLEOTIDE SEQUENCE [LARGE SCALE GENOMIC DNA]</scope>
    <source>
        <strain evidence="2">JFW-Udall</strain>
        <tissue evidence="2">Leaf</tissue>
    </source>
</reference>
<keyword evidence="3" id="KW-1185">Reference proteome</keyword>
<protein>
    <recommendedName>
        <fullName evidence="1">Reverse transcriptase Ty1/copia-type domain-containing protein</fullName>
    </recommendedName>
</protein>
<evidence type="ECO:0000313" key="3">
    <source>
        <dbReference type="Proteomes" id="UP000701853"/>
    </source>
</evidence>
<feature type="domain" description="Reverse transcriptase Ty1/copia-type" evidence="1">
    <location>
        <begin position="94"/>
        <end position="241"/>
    </location>
</feature>